<protein>
    <submittedName>
        <fullName evidence="1">Uncharacterized protein</fullName>
    </submittedName>
</protein>
<dbReference type="EMBL" id="AFNW01000190">
    <property type="protein sequence ID" value="EKJ72682.1"/>
    <property type="molecule type" value="Genomic_DNA"/>
</dbReference>
<comment type="caution">
    <text evidence="1">The sequence shown here is derived from an EMBL/GenBank/DDBJ whole genome shotgun (WGS) entry which is preliminary data.</text>
</comment>
<dbReference type="GeneID" id="20365700"/>
<gene>
    <name evidence="1" type="ORF">FPSE_07082</name>
</gene>
<dbReference type="Proteomes" id="UP000007978">
    <property type="component" value="Chromosome 4"/>
</dbReference>
<evidence type="ECO:0000313" key="2">
    <source>
        <dbReference type="Proteomes" id="UP000007978"/>
    </source>
</evidence>
<dbReference type="RefSeq" id="XP_061844439.1">
    <property type="nucleotide sequence ID" value="XM_061988448.1"/>
</dbReference>
<reference evidence="1 2" key="1">
    <citation type="journal article" date="2012" name="PLoS Pathog.">
        <title>Comparative pathogenomics reveals horizontally acquired novel virulence genes in fungi infecting cereal hosts.</title>
        <authorList>
            <person name="Gardiner D.M."/>
            <person name="McDonald M.C."/>
            <person name="Covarelli L."/>
            <person name="Solomon P.S."/>
            <person name="Rusu A.G."/>
            <person name="Marshall M."/>
            <person name="Kazan K."/>
            <person name="Chakraborty S."/>
            <person name="McDonald B.A."/>
            <person name="Manners J.M."/>
        </authorList>
    </citation>
    <scope>NUCLEOTIDE SEQUENCE [LARGE SCALE GENOMIC DNA]</scope>
    <source>
        <strain evidence="1 2">CS3096</strain>
    </source>
</reference>
<sequence length="23" mass="2514">MVVVPRSHAIEVFKIDGSLDADD</sequence>
<name>K3VEU7_FUSPC</name>
<proteinExistence type="predicted"/>
<dbReference type="HOGENOM" id="CLU_221968_0_0_1"/>
<accession>K3VEU7</accession>
<dbReference type="AlphaFoldDB" id="K3VEU7"/>
<evidence type="ECO:0000313" key="1">
    <source>
        <dbReference type="EMBL" id="EKJ72682.1"/>
    </source>
</evidence>
<keyword evidence="2" id="KW-1185">Reference proteome</keyword>
<organism evidence="1 2">
    <name type="scientific">Fusarium pseudograminearum (strain CS3096)</name>
    <name type="common">Wheat and barley crown-rot fungus</name>
    <dbReference type="NCBI Taxonomy" id="1028729"/>
    <lineage>
        <taxon>Eukaryota</taxon>
        <taxon>Fungi</taxon>
        <taxon>Dikarya</taxon>
        <taxon>Ascomycota</taxon>
        <taxon>Pezizomycotina</taxon>
        <taxon>Sordariomycetes</taxon>
        <taxon>Hypocreomycetidae</taxon>
        <taxon>Hypocreales</taxon>
        <taxon>Nectriaceae</taxon>
        <taxon>Fusarium</taxon>
    </lineage>
</organism>